<proteinExistence type="predicted"/>
<dbReference type="Proteomes" id="UP001732700">
    <property type="component" value="Chromosome 4A"/>
</dbReference>
<evidence type="ECO:0000313" key="2">
    <source>
        <dbReference type="Proteomes" id="UP001732700"/>
    </source>
</evidence>
<keyword evidence="2" id="KW-1185">Reference proteome</keyword>
<reference evidence="1" key="1">
    <citation type="submission" date="2021-05" db="EMBL/GenBank/DDBJ databases">
        <authorList>
            <person name="Scholz U."/>
            <person name="Mascher M."/>
            <person name="Fiebig A."/>
        </authorList>
    </citation>
    <scope>NUCLEOTIDE SEQUENCE [LARGE SCALE GENOMIC DNA]</scope>
</reference>
<reference evidence="1" key="2">
    <citation type="submission" date="2025-09" db="UniProtKB">
        <authorList>
            <consortium name="EnsemblPlants"/>
        </authorList>
    </citation>
    <scope>IDENTIFICATION</scope>
</reference>
<dbReference type="EnsemblPlants" id="AVESA.00010b.r2.4AG0654360.1">
    <property type="protein sequence ID" value="AVESA.00010b.r2.4AG0654360.1.CDS"/>
    <property type="gene ID" value="AVESA.00010b.r2.4AG0654360"/>
</dbReference>
<sequence length="290" mass="32679">MVCRQCGAAVVGSGTTRCMRCQATPAVPSKKRAVLVGIQYTRPPWPRAKQLKGTINDVRNMRSLLTDEYNFPLHSIRILTDYNQRDPKMMPEKENILREMRWLVRGCSAGDSLVFYFSGHGDYVEDKDRDETDGWDEVICALDKNIVDDEINKIIVHPLVRGVKLHAIIDSCHSGTVLDLPKIWNGRGWTNNISRKGVKKGTSGGHAIMISGCTDHQFSNEDSNNFGLQTGHLTSAFHATVMNKPHTRPFTYASLFKAMKTMVEEESEGEQTPQMSSSFEFDINQKHFTL</sequence>
<name>A0ACD5WNQ3_AVESA</name>
<evidence type="ECO:0000313" key="1">
    <source>
        <dbReference type="EnsemblPlants" id="AVESA.00010b.r2.4AG0654360.1.CDS"/>
    </source>
</evidence>
<organism evidence="1 2">
    <name type="scientific">Avena sativa</name>
    <name type="common">Oat</name>
    <dbReference type="NCBI Taxonomy" id="4498"/>
    <lineage>
        <taxon>Eukaryota</taxon>
        <taxon>Viridiplantae</taxon>
        <taxon>Streptophyta</taxon>
        <taxon>Embryophyta</taxon>
        <taxon>Tracheophyta</taxon>
        <taxon>Spermatophyta</taxon>
        <taxon>Magnoliopsida</taxon>
        <taxon>Liliopsida</taxon>
        <taxon>Poales</taxon>
        <taxon>Poaceae</taxon>
        <taxon>BOP clade</taxon>
        <taxon>Pooideae</taxon>
        <taxon>Poodae</taxon>
        <taxon>Poeae</taxon>
        <taxon>Poeae Chloroplast Group 1 (Aveneae type)</taxon>
        <taxon>Aveninae</taxon>
        <taxon>Avena</taxon>
    </lineage>
</organism>
<protein>
    <submittedName>
        <fullName evidence="1">Uncharacterized protein</fullName>
    </submittedName>
</protein>
<accession>A0ACD5WNQ3</accession>